<evidence type="ECO:0000313" key="3">
    <source>
        <dbReference type="EMBL" id="KAF7304089.1"/>
    </source>
</evidence>
<feature type="transmembrane region" description="Helical" evidence="2">
    <location>
        <begin position="163"/>
        <end position="190"/>
    </location>
</feature>
<feature type="region of interest" description="Disordered" evidence="1">
    <location>
        <begin position="284"/>
        <end position="417"/>
    </location>
</feature>
<keyword evidence="4" id="KW-1185">Reference proteome</keyword>
<dbReference type="OrthoDB" id="3043648at2759"/>
<dbReference type="AlphaFoldDB" id="A0A8H6W9G0"/>
<dbReference type="EMBL" id="JACAZF010000005">
    <property type="protein sequence ID" value="KAF7304089.1"/>
    <property type="molecule type" value="Genomic_DNA"/>
</dbReference>
<feature type="compositionally biased region" description="Basic and acidic residues" evidence="1">
    <location>
        <begin position="383"/>
        <end position="399"/>
    </location>
</feature>
<evidence type="ECO:0000256" key="2">
    <source>
        <dbReference type="SAM" id="Phobius"/>
    </source>
</evidence>
<proteinExistence type="predicted"/>
<dbReference type="PANTHER" id="PTHR40465:SF1">
    <property type="entry name" value="DUF6534 DOMAIN-CONTAINING PROTEIN"/>
    <property type="match status" value="1"/>
</dbReference>
<feature type="transmembrane region" description="Helical" evidence="2">
    <location>
        <begin position="12"/>
        <end position="36"/>
    </location>
</feature>
<feature type="transmembrane region" description="Helical" evidence="2">
    <location>
        <begin position="210"/>
        <end position="232"/>
    </location>
</feature>
<comment type="caution">
    <text evidence="3">The sequence shown here is derived from an EMBL/GenBank/DDBJ whole genome shotgun (WGS) entry which is preliminary data.</text>
</comment>
<dbReference type="RefSeq" id="XP_037221061.1">
    <property type="nucleotide sequence ID" value="XM_037363140.1"/>
</dbReference>
<dbReference type="Proteomes" id="UP000636479">
    <property type="component" value="Unassembled WGS sequence"/>
</dbReference>
<feature type="transmembrane region" description="Helical" evidence="2">
    <location>
        <begin position="244"/>
        <end position="265"/>
    </location>
</feature>
<sequence>MSAAMPMPPPSLAHPAAYILGPWLIGTCLELILQGVISGQLVKYFTVFSTSDPRSLRIYVAFLTFLTVVKSGLNFGLLWRKCIINFGRLNDPSDSDLVAIQAMLMAFIALYVQGWYLHRLFRFSNSNVLIVIPVGLVLLLGFIMTIVAGAVRIASSGRRFNAIVTYYAIYLPLVMSGNIILTFVTGYLLVRHRKSHNVLPEDEHLVTTGLRLSLQTAAFPTILSIIAFAFSLRFPDPYPTARSQACIGVNMVLCKVWAFSVMWTLNARVDDKLVPMDDTKSRTFLESNNGAGDDHGRSHNRVEEGRGMAFGARANNDLDDIDDDDEEDVAEDGELADEKHAGVQEVSIAKPETAAKPKGTHPVRFSVEGSSTCASTTPEEGNQNEHEEKEFKGLEHELNSDGDSENGEEDVEEEPRV</sequence>
<dbReference type="PANTHER" id="PTHR40465">
    <property type="entry name" value="CHROMOSOME 1, WHOLE GENOME SHOTGUN SEQUENCE"/>
    <property type="match status" value="1"/>
</dbReference>
<dbReference type="GeneID" id="59345656"/>
<feature type="compositionally biased region" description="Basic and acidic residues" evidence="1">
    <location>
        <begin position="292"/>
        <end position="306"/>
    </location>
</feature>
<protein>
    <submittedName>
        <fullName evidence="3">Uncharacterized protein</fullName>
    </submittedName>
</protein>
<feature type="compositionally biased region" description="Acidic residues" evidence="1">
    <location>
        <begin position="400"/>
        <end position="417"/>
    </location>
</feature>
<feature type="transmembrane region" description="Helical" evidence="2">
    <location>
        <begin position="56"/>
        <end position="77"/>
    </location>
</feature>
<keyword evidence="2" id="KW-0472">Membrane</keyword>
<accession>A0A8H6W9G0</accession>
<keyword evidence="2" id="KW-1133">Transmembrane helix</keyword>
<reference evidence="3" key="1">
    <citation type="submission" date="2020-05" db="EMBL/GenBank/DDBJ databases">
        <title>Mycena genomes resolve the evolution of fungal bioluminescence.</title>
        <authorList>
            <person name="Tsai I.J."/>
        </authorList>
    </citation>
    <scope>NUCLEOTIDE SEQUENCE</scope>
    <source>
        <strain evidence="3">171206Taipei</strain>
    </source>
</reference>
<name>A0A8H6W9G0_9AGAR</name>
<evidence type="ECO:0000256" key="1">
    <source>
        <dbReference type="SAM" id="MobiDB-lite"/>
    </source>
</evidence>
<feature type="transmembrane region" description="Helical" evidence="2">
    <location>
        <begin position="128"/>
        <end position="151"/>
    </location>
</feature>
<keyword evidence="2" id="KW-0812">Transmembrane</keyword>
<organism evidence="3 4">
    <name type="scientific">Mycena indigotica</name>
    <dbReference type="NCBI Taxonomy" id="2126181"/>
    <lineage>
        <taxon>Eukaryota</taxon>
        <taxon>Fungi</taxon>
        <taxon>Dikarya</taxon>
        <taxon>Basidiomycota</taxon>
        <taxon>Agaricomycotina</taxon>
        <taxon>Agaricomycetes</taxon>
        <taxon>Agaricomycetidae</taxon>
        <taxon>Agaricales</taxon>
        <taxon>Marasmiineae</taxon>
        <taxon>Mycenaceae</taxon>
        <taxon>Mycena</taxon>
    </lineage>
</organism>
<evidence type="ECO:0000313" key="4">
    <source>
        <dbReference type="Proteomes" id="UP000636479"/>
    </source>
</evidence>
<feature type="compositionally biased region" description="Acidic residues" evidence="1">
    <location>
        <begin position="317"/>
        <end position="335"/>
    </location>
</feature>
<feature type="transmembrane region" description="Helical" evidence="2">
    <location>
        <begin position="97"/>
        <end position="116"/>
    </location>
</feature>
<gene>
    <name evidence="3" type="ORF">MIND_00640400</name>
</gene>
<feature type="compositionally biased region" description="Polar residues" evidence="1">
    <location>
        <begin position="368"/>
        <end position="378"/>
    </location>
</feature>